<dbReference type="Gene3D" id="3.30.70.270">
    <property type="match status" value="1"/>
</dbReference>
<dbReference type="InterPro" id="IPR005162">
    <property type="entry name" value="Retrotrans_gag_dom"/>
</dbReference>
<dbReference type="InterPro" id="IPR036397">
    <property type="entry name" value="RNaseH_sf"/>
</dbReference>
<dbReference type="CDD" id="cd01647">
    <property type="entry name" value="RT_LTR"/>
    <property type="match status" value="1"/>
</dbReference>
<evidence type="ECO:0000256" key="8">
    <source>
        <dbReference type="SAM" id="MobiDB-lite"/>
    </source>
</evidence>
<evidence type="ECO:0000256" key="2">
    <source>
        <dbReference type="ARBA" id="ARBA00022679"/>
    </source>
</evidence>
<dbReference type="SUPFAM" id="SSF56672">
    <property type="entry name" value="DNA/RNA polymerases"/>
    <property type="match status" value="2"/>
</dbReference>
<dbReference type="GO" id="GO:0004519">
    <property type="term" value="F:endonuclease activity"/>
    <property type="evidence" value="ECO:0007669"/>
    <property type="project" value="UniProtKB-KW"/>
</dbReference>
<evidence type="ECO:0000313" key="10">
    <source>
        <dbReference type="EMBL" id="GEU44037.1"/>
    </source>
</evidence>
<evidence type="ECO:0000256" key="7">
    <source>
        <dbReference type="ARBA" id="ARBA00022918"/>
    </source>
</evidence>
<dbReference type="CDD" id="cd00303">
    <property type="entry name" value="retropepsin_like"/>
    <property type="match status" value="2"/>
</dbReference>
<dbReference type="PANTHER" id="PTHR37984">
    <property type="entry name" value="PROTEIN CBG26694"/>
    <property type="match status" value="1"/>
</dbReference>
<dbReference type="InterPro" id="IPR021109">
    <property type="entry name" value="Peptidase_aspartic_dom_sf"/>
</dbReference>
<dbReference type="EMBL" id="BKCJ010001790">
    <property type="protein sequence ID" value="GEU44037.1"/>
    <property type="molecule type" value="Genomic_DNA"/>
</dbReference>
<dbReference type="InterPro" id="IPR000477">
    <property type="entry name" value="RT_dom"/>
</dbReference>
<evidence type="ECO:0000256" key="6">
    <source>
        <dbReference type="ARBA" id="ARBA00022801"/>
    </source>
</evidence>
<evidence type="ECO:0000256" key="3">
    <source>
        <dbReference type="ARBA" id="ARBA00022695"/>
    </source>
</evidence>
<dbReference type="InterPro" id="IPR043128">
    <property type="entry name" value="Rev_trsase/Diguanyl_cyclase"/>
</dbReference>
<dbReference type="InterPro" id="IPR001584">
    <property type="entry name" value="Integrase_cat-core"/>
</dbReference>
<dbReference type="GO" id="GO:0003676">
    <property type="term" value="F:nucleic acid binding"/>
    <property type="evidence" value="ECO:0007669"/>
    <property type="project" value="InterPro"/>
</dbReference>
<dbReference type="PROSITE" id="PS50994">
    <property type="entry name" value="INTEGRASE"/>
    <property type="match status" value="1"/>
</dbReference>
<evidence type="ECO:0000256" key="4">
    <source>
        <dbReference type="ARBA" id="ARBA00022722"/>
    </source>
</evidence>
<protein>
    <recommendedName>
        <fullName evidence="1">RNA-directed DNA polymerase</fullName>
        <ecNumber evidence="1">2.7.7.49</ecNumber>
    </recommendedName>
</protein>
<dbReference type="PANTHER" id="PTHR37984:SF5">
    <property type="entry name" value="PROTEIN NYNRIN-LIKE"/>
    <property type="match status" value="1"/>
</dbReference>
<evidence type="ECO:0000256" key="1">
    <source>
        <dbReference type="ARBA" id="ARBA00012493"/>
    </source>
</evidence>
<keyword evidence="6" id="KW-0378">Hydrolase</keyword>
<dbReference type="SUPFAM" id="SSF50630">
    <property type="entry name" value="Acid proteases"/>
    <property type="match status" value="1"/>
</dbReference>
<dbReference type="InterPro" id="IPR041373">
    <property type="entry name" value="RT_RNaseH"/>
</dbReference>
<dbReference type="GO" id="GO:0016787">
    <property type="term" value="F:hydrolase activity"/>
    <property type="evidence" value="ECO:0007669"/>
    <property type="project" value="UniProtKB-KW"/>
</dbReference>
<feature type="region of interest" description="Disordered" evidence="8">
    <location>
        <begin position="1211"/>
        <end position="1236"/>
    </location>
</feature>
<dbReference type="InterPro" id="IPR012337">
    <property type="entry name" value="RNaseH-like_sf"/>
</dbReference>
<proteinExistence type="predicted"/>
<keyword evidence="7" id="KW-0695">RNA-directed DNA polymerase</keyword>
<dbReference type="Pfam" id="PF24626">
    <property type="entry name" value="SH3_Tf2-1"/>
    <property type="match status" value="1"/>
</dbReference>
<dbReference type="Gene3D" id="3.30.420.10">
    <property type="entry name" value="Ribonuclease H-like superfamily/Ribonuclease H"/>
    <property type="match status" value="1"/>
</dbReference>
<organism evidence="10">
    <name type="scientific">Tanacetum cinerariifolium</name>
    <name type="common">Dalmatian daisy</name>
    <name type="synonym">Chrysanthemum cinerariifolium</name>
    <dbReference type="NCBI Taxonomy" id="118510"/>
    <lineage>
        <taxon>Eukaryota</taxon>
        <taxon>Viridiplantae</taxon>
        <taxon>Streptophyta</taxon>
        <taxon>Embryophyta</taxon>
        <taxon>Tracheophyta</taxon>
        <taxon>Spermatophyta</taxon>
        <taxon>Magnoliopsida</taxon>
        <taxon>eudicotyledons</taxon>
        <taxon>Gunneridae</taxon>
        <taxon>Pentapetalae</taxon>
        <taxon>asterids</taxon>
        <taxon>campanulids</taxon>
        <taxon>Asterales</taxon>
        <taxon>Asteraceae</taxon>
        <taxon>Asteroideae</taxon>
        <taxon>Anthemideae</taxon>
        <taxon>Anthemidinae</taxon>
        <taxon>Tanacetum</taxon>
    </lineage>
</organism>
<dbReference type="Gene3D" id="2.40.70.10">
    <property type="entry name" value="Acid Proteases"/>
    <property type="match status" value="2"/>
</dbReference>
<gene>
    <name evidence="10" type="ORF">Tci_016015</name>
</gene>
<feature type="compositionally biased region" description="Basic and acidic residues" evidence="8">
    <location>
        <begin position="1225"/>
        <end position="1236"/>
    </location>
</feature>
<dbReference type="InterPro" id="IPR056924">
    <property type="entry name" value="SH3_Tf2-1"/>
</dbReference>
<dbReference type="GO" id="GO:0003964">
    <property type="term" value="F:RNA-directed DNA polymerase activity"/>
    <property type="evidence" value="ECO:0007669"/>
    <property type="project" value="UniProtKB-KW"/>
</dbReference>
<dbReference type="CDD" id="cd09274">
    <property type="entry name" value="RNase_HI_RT_Ty3"/>
    <property type="match status" value="1"/>
</dbReference>
<keyword evidence="2" id="KW-0808">Transferase</keyword>
<accession>A0A6L2K5Q4</accession>
<dbReference type="EC" id="2.7.7.49" evidence="1"/>
<evidence type="ECO:0000259" key="9">
    <source>
        <dbReference type="PROSITE" id="PS50994"/>
    </source>
</evidence>
<name>A0A6L2K5Q4_TANCI</name>
<dbReference type="Pfam" id="PF03732">
    <property type="entry name" value="Retrotrans_gag"/>
    <property type="match status" value="1"/>
</dbReference>
<keyword evidence="5" id="KW-0255">Endonuclease</keyword>
<feature type="region of interest" description="Disordered" evidence="8">
    <location>
        <begin position="449"/>
        <end position="470"/>
    </location>
</feature>
<feature type="domain" description="Integrase catalytic" evidence="9">
    <location>
        <begin position="1914"/>
        <end position="2084"/>
    </location>
</feature>
<evidence type="ECO:0000256" key="5">
    <source>
        <dbReference type="ARBA" id="ARBA00022759"/>
    </source>
</evidence>
<dbReference type="SUPFAM" id="SSF53098">
    <property type="entry name" value="Ribonuclease H-like"/>
    <property type="match status" value="1"/>
</dbReference>
<dbReference type="InterPro" id="IPR043502">
    <property type="entry name" value="DNA/RNA_pol_sf"/>
</dbReference>
<keyword evidence="4" id="KW-0540">Nuclease</keyword>
<dbReference type="Pfam" id="PF00665">
    <property type="entry name" value="rve"/>
    <property type="match status" value="1"/>
</dbReference>
<reference evidence="10" key="1">
    <citation type="journal article" date="2019" name="Sci. Rep.">
        <title>Draft genome of Tanacetum cinerariifolium, the natural source of mosquito coil.</title>
        <authorList>
            <person name="Yamashiro T."/>
            <person name="Shiraishi A."/>
            <person name="Satake H."/>
            <person name="Nakayama K."/>
        </authorList>
    </citation>
    <scope>NUCLEOTIDE SEQUENCE</scope>
</reference>
<dbReference type="GO" id="GO:0003887">
    <property type="term" value="F:DNA-directed DNA polymerase activity"/>
    <property type="evidence" value="ECO:0007669"/>
    <property type="project" value="UniProtKB-KW"/>
</dbReference>
<keyword evidence="3" id="KW-0548">Nucleotidyltransferase</keyword>
<dbReference type="Pfam" id="PF17917">
    <property type="entry name" value="RT_RNaseH"/>
    <property type="match status" value="1"/>
</dbReference>
<sequence length="2180" mass="250148">MLKVSPWKGVVCFGKQGKLNPRYVGPFKVLEKVGSVAYKLELPQELSRVHNTFHVSNLKNCHANEPLAVPLDGLHFDDKLHFVEELIGIVDREVKRLKQSRILIVKVRWNSRRGPEFTWERTHEGYGEAIVIPDILAENFEIKTNLLQLVQTNKFHGFERDNPHTHITNFKRMTSTLKYRDVPNDTIKLMLFSYSLEGAARIWYEKEPPNSILTWDDLVNKFVSQFFPPPKTTHLKNEISRFTQRFEETFGEAWERFKEMLRSCPHHGFSELTQIDTVNTNSRDSINKTDDRIDKLVDQILNLAKIVNKQVITPATTKVVEKTCVIYRGAHAYYDCIATDSNQPSVCAATGTYNQVSSPNRASHQIPPPDFAQEENLRRNLNDDMRSILDSFFQNQDSTSGTLPSNTVPNPKGKIKAVTTRSGLAYEGPSIPNNSLLEKVVERDTEETTKKEHSNCQGSTAHIQPPIVPISIPKPDVPKTQTKPNIPYPSRLNDQKLREKYTNQMEKFFQIFHDLYFNISFADALLLMPKFTSTIKSLLTSKDKLFKLAKVPLNENCLAMLLKKLPKKLGDPSKFLIPCNFPGIDVCYALVDIGASINLMPLSIWKKLLLLELTPTRMTLELADRSITRPKGVAEDVFVKVGKFHFSTDFVVVDFEVYPRVPLILGRSFLRTGRALINVYGEEITLRVNDVIDIACEEFVQDVLDFQYNSRSSNPAMVSNPSIFESDFCKEPIVKSSSPTLTPFGERDILYLEKLLNEDAFQLPSMDLKQAKETKAKSLIEEPPELELKELPSHLEYAFLEESDKLPVIIAKNLKDVKKEALIKVLKSHKRVIAWKIFDIKGIDPRFCTHKILREEDYKPVVQSQRRVNPNIHDVIKKEVIKLLDAGMIYPISHSPWVSPIHCVPKKGGMTVVANENNELIPTRPVTGWRVCIDYRKLNDATRKDHCPLPFMDQMLERLAKNEFYCFLDGFSGYFQIPIDPQDQENRTFTCPYETFAYRRMPFGLCNAPARPMTHLLEKETPFVFSKECVDAFDTLKKKLTEALILVVLDWNLPFELMCDPINFVIVACMRTRRSYFPTNVMIPRRQRKQISNIVEPELRTIVEMADNRTMAQMLQAPIEGYEDAIVVPPINANNFELKQTLINLVQKFDNFQRNQQDFQKSFEKKQDDFQMMMMSFMQNLHNNKASSLSSLPSNTISNPRNEAKAITTQSGISYDGPPIPSPVIEKEPEATKDTELPRTENIQPPLVQAHEKDKEPIDKPFVVPKTKTNLPYPSRLAKEKVHEKDDILAAKFMEIFHDLHFELSFAGALIHMPNGLKKLPEKISDPGQFLIPCDFSEFDKFLALAYLGASINLIPLSIWKKLRLPTLNDTKMVLELADRTISKPTGVAENVFVKVKKFYFPADFVVLDFIADPRVPLILGRPFLSIAHALIDVYEGEIILRHDEKSLTLKRGDTPSISYNNFESLNKVDLIDATCEEYSQEVLGFSDVVASGNPTPYYDPIISNSSPTLTPFDESDFLLLEEADAFIAIDDEPISSEIDATYYDPDEDIFILEALLNTLLNSDPLPPLPNQKDYFPGIHKDLKVIEPKENKSSVEEPPKVELKELPPHLEYAFLGDNNKWPVIIFKDLSVDEKTALIKVLKSHKQAIAWKLTDIKGIDPKFCSHKILLEEDYESKKLNEATRKDHFPLPFMDQILERLAGNEYYCFLDGFSGQRIEKHFRPIHYASKTMTEAESNYTSTEKEMLAVVYAFEKFRSYLIMNKSIVYTDHSALKYLFAKKDAKARLLRWILLLQEFDLKVIDTKGAENYAADHLSRLKNPYENIFDPKEINEYFPLETISKLAHHDQSTPWFADFTNYHVGKFIIKGMSTRQKNKFFKDVNHYFWDDPFLFKTCADQVIWRCVAGQEAVAILTARHSGPTEGHYDANYTTKKVFDSGFYWPTIYIDAFENKYILVAVDYLSKWVEAKAHPTNDARVGVQFLKSLFSRFGTPKAIISDRGTHFCNDHFAKVMSKYGVTHRLSIAYHPQTSGQVVVTNRGLKRILERTVRENRASWIDKLDDALWAFRTAFKTPIGCTPYRLVYGKSCHLPLVLEHKAYWALKHANFDLKTAGDHRKLQLNELHELREQAYENSLIYKERTKKLHDSKIKNRILMSVIRSCSSILALRFFLENSRPVGPALSP</sequence>
<dbReference type="Pfam" id="PF00078">
    <property type="entry name" value="RVT_1"/>
    <property type="match status" value="1"/>
</dbReference>
<keyword evidence="10" id="KW-0239">DNA-directed DNA polymerase</keyword>
<dbReference type="Gene3D" id="3.10.10.10">
    <property type="entry name" value="HIV Type 1 Reverse Transcriptase, subunit A, domain 1"/>
    <property type="match status" value="1"/>
</dbReference>
<dbReference type="InterPro" id="IPR050951">
    <property type="entry name" value="Retrovirus_Pol_polyprotein"/>
</dbReference>
<dbReference type="GO" id="GO:0015074">
    <property type="term" value="P:DNA integration"/>
    <property type="evidence" value="ECO:0007669"/>
    <property type="project" value="InterPro"/>
</dbReference>
<comment type="caution">
    <text evidence="10">The sequence shown here is derived from an EMBL/GenBank/DDBJ whole genome shotgun (WGS) entry which is preliminary data.</text>
</comment>